<evidence type="ECO:0000256" key="3">
    <source>
        <dbReference type="ARBA" id="ARBA00022603"/>
    </source>
</evidence>
<dbReference type="PANTHER" id="PTHR42933:SF1">
    <property type="entry name" value="SITE-SPECIFIC DNA-METHYLTRANSFERASE (ADENINE-SPECIFIC)"/>
    <property type="match status" value="1"/>
</dbReference>
<evidence type="ECO:0000259" key="9">
    <source>
        <dbReference type="Pfam" id="PF02384"/>
    </source>
</evidence>
<dbReference type="Pfam" id="PF02384">
    <property type="entry name" value="N6_Mtase"/>
    <property type="match status" value="2"/>
</dbReference>
<dbReference type="GO" id="GO:0003677">
    <property type="term" value="F:DNA binding"/>
    <property type="evidence" value="ECO:0007669"/>
    <property type="project" value="UniProtKB-KW"/>
</dbReference>
<dbReference type="Gene3D" id="3.90.220.20">
    <property type="entry name" value="DNA methylase specificity domains"/>
    <property type="match status" value="1"/>
</dbReference>
<feature type="domain" description="DNA methylase adenine-specific" evidence="9">
    <location>
        <begin position="239"/>
        <end position="368"/>
    </location>
</feature>
<dbReference type="SUPFAM" id="SSF53335">
    <property type="entry name" value="S-adenosyl-L-methionine-dependent methyltransferases"/>
    <property type="match status" value="1"/>
</dbReference>
<keyword evidence="3 10" id="KW-0489">Methyltransferase</keyword>
<dbReference type="GO" id="GO:0009007">
    <property type="term" value="F:site-specific DNA-methyltransferase (adenine-specific) activity"/>
    <property type="evidence" value="ECO:0007669"/>
    <property type="project" value="UniProtKB-EC"/>
</dbReference>
<dbReference type="InterPro" id="IPR036890">
    <property type="entry name" value="HATPase_C_sf"/>
</dbReference>
<dbReference type="Gene3D" id="3.30.565.10">
    <property type="entry name" value="Histidine kinase-like ATPase, C-terminal domain"/>
    <property type="match status" value="1"/>
</dbReference>
<comment type="similarity">
    <text evidence="1">Belongs to the N(4)/N(6)-methyltransferase family.</text>
</comment>
<feature type="domain" description="DNA methylase adenine-specific" evidence="9">
    <location>
        <begin position="134"/>
        <end position="232"/>
    </location>
</feature>
<sequence length="814" mass="94013">MNKEYINITEKIQASYNNKGLLSGYDFTVFVLSTILFRKLGSVKLVDSEYIFDCSITENKEIDFFINVYKNTLNTVKKEDAKVNKETEISASILKLEEKVFDNYYLKIAEMCLSTYIYNNISNTLFPIHDCLQPKELTQLMMSFLPENENSTVYNPFAGTCSLGMNLSDKTTYYAEEIDCRLLKLSELRLLIAGKNNFKIVTKDSIESLQESSVYRYDFIVSTPPFGSKNSKIIDASFSKLAEKGKLVFTVAESILYAGDRLNKEFRQNLVFHNQIETIIKLPSRFFESTAISSCILVLRKENVKNAPIKLIDASKMVLDAEYKQNILDLENVLKALKSKENTKFSKFITTEEIVKNDYNLSLNRYFIEEFNLTEKESSALEKLSNILTIVKKKKVSEEKGKLIKIGDLSKDKLDYIKNFEDLENTALKNDANLLHQDSLLLSSLHASLNPTVFTKTATNVYYSPALIFACLVNTDKVNLEYLVLELDKEYVSKQLNSKMIGTVIQRISRKDLLELEIVLPSLEEQKIKVKLFKEIFFEAKKRELELQREFLGLKEDSFKEFASMKHTFRQYLNDLKSNVAGTRKFILKNNDKNISLDMTYSKNLNISFKEHLLSLESTIDSMAYTINDFETLNQESKSEVINLKSIIEEVKNRTKNPEIFSFEKTFIDIELFQFAKNSKGYAINPDVLFNREDFFNIFSNIISNAVDHGFTDTDKQYRIRTSLTPDYQNKYWILNIENNGNPIPVDFTQEHLKIRGEKTTNSKGSGIGGNDIYQLLKKNNSSFNLKKSEDYNFKVNYEIMIPFKEADFTFQLD</sequence>
<evidence type="ECO:0000256" key="1">
    <source>
        <dbReference type="ARBA" id="ARBA00006594"/>
    </source>
</evidence>
<evidence type="ECO:0000256" key="2">
    <source>
        <dbReference type="ARBA" id="ARBA00011900"/>
    </source>
</evidence>
<dbReference type="InterPro" id="IPR044946">
    <property type="entry name" value="Restrct_endonuc_typeI_TRD_sf"/>
</dbReference>
<dbReference type="GO" id="GO:0009307">
    <property type="term" value="P:DNA restriction-modification system"/>
    <property type="evidence" value="ECO:0007669"/>
    <property type="project" value="UniProtKB-KW"/>
</dbReference>
<dbReference type="AlphaFoldDB" id="A0A2I2M8D6"/>
<dbReference type="GO" id="GO:0032259">
    <property type="term" value="P:methylation"/>
    <property type="evidence" value="ECO:0007669"/>
    <property type="project" value="UniProtKB-KW"/>
</dbReference>
<dbReference type="Gene3D" id="3.40.50.150">
    <property type="entry name" value="Vaccinia Virus protein VP39"/>
    <property type="match status" value="1"/>
</dbReference>
<dbReference type="InterPro" id="IPR051537">
    <property type="entry name" value="DNA_Adenine_Mtase"/>
</dbReference>
<dbReference type="InterPro" id="IPR003356">
    <property type="entry name" value="DNA_methylase_A-5"/>
</dbReference>
<name>A0A2I2M8D6_9FLAO</name>
<evidence type="ECO:0000256" key="5">
    <source>
        <dbReference type="ARBA" id="ARBA00022691"/>
    </source>
</evidence>
<protein>
    <recommendedName>
        <fullName evidence="2">site-specific DNA-methyltransferase (adenine-specific)</fullName>
        <ecNumber evidence="2">2.1.1.72</ecNumber>
    </recommendedName>
</protein>
<reference evidence="10 11" key="1">
    <citation type="submission" date="2017-11" db="EMBL/GenBank/DDBJ databases">
        <authorList>
            <person name="Duchaud E."/>
        </authorList>
    </citation>
    <scope>NUCLEOTIDE SEQUENCE [LARGE SCALE GENOMIC DNA]</scope>
    <source>
        <strain evidence="10 11">TNO010</strain>
    </source>
</reference>
<proteinExistence type="inferred from homology"/>
<evidence type="ECO:0000256" key="8">
    <source>
        <dbReference type="ARBA" id="ARBA00047942"/>
    </source>
</evidence>
<comment type="catalytic activity">
    <reaction evidence="8">
        <text>a 2'-deoxyadenosine in DNA + S-adenosyl-L-methionine = an N(6)-methyl-2'-deoxyadenosine in DNA + S-adenosyl-L-homocysteine + H(+)</text>
        <dbReference type="Rhea" id="RHEA:15197"/>
        <dbReference type="Rhea" id="RHEA-COMP:12418"/>
        <dbReference type="Rhea" id="RHEA-COMP:12419"/>
        <dbReference type="ChEBI" id="CHEBI:15378"/>
        <dbReference type="ChEBI" id="CHEBI:57856"/>
        <dbReference type="ChEBI" id="CHEBI:59789"/>
        <dbReference type="ChEBI" id="CHEBI:90615"/>
        <dbReference type="ChEBI" id="CHEBI:90616"/>
        <dbReference type="EC" id="2.1.1.72"/>
    </reaction>
</comment>
<dbReference type="RefSeq" id="WP_172505345.1">
    <property type="nucleotide sequence ID" value="NZ_OENE01000015.1"/>
</dbReference>
<evidence type="ECO:0000256" key="6">
    <source>
        <dbReference type="ARBA" id="ARBA00022747"/>
    </source>
</evidence>
<evidence type="ECO:0000313" key="11">
    <source>
        <dbReference type="Proteomes" id="UP000490060"/>
    </source>
</evidence>
<keyword evidence="4" id="KW-0808">Transferase</keyword>
<dbReference type="PANTHER" id="PTHR42933">
    <property type="entry name" value="SLR6095 PROTEIN"/>
    <property type="match status" value="1"/>
</dbReference>
<evidence type="ECO:0000256" key="4">
    <source>
        <dbReference type="ARBA" id="ARBA00022679"/>
    </source>
</evidence>
<dbReference type="EC" id="2.1.1.72" evidence="2"/>
<dbReference type="InterPro" id="IPR029063">
    <property type="entry name" value="SAM-dependent_MTases_sf"/>
</dbReference>
<keyword evidence="6" id="KW-0680">Restriction system</keyword>
<evidence type="ECO:0000313" key="10">
    <source>
        <dbReference type="EMBL" id="SOU88803.1"/>
    </source>
</evidence>
<keyword evidence="5" id="KW-0949">S-adenosyl-L-methionine</keyword>
<dbReference type="GO" id="GO:0008170">
    <property type="term" value="F:N-methyltransferase activity"/>
    <property type="evidence" value="ECO:0007669"/>
    <property type="project" value="InterPro"/>
</dbReference>
<organism evidence="10 11">
    <name type="scientific">Tenacibaculum finnmarkense genomovar ulcerans</name>
    <dbReference type="NCBI Taxonomy" id="2781388"/>
    <lineage>
        <taxon>Bacteria</taxon>
        <taxon>Pseudomonadati</taxon>
        <taxon>Bacteroidota</taxon>
        <taxon>Flavobacteriia</taxon>
        <taxon>Flavobacteriales</taxon>
        <taxon>Flavobacteriaceae</taxon>
        <taxon>Tenacibaculum</taxon>
        <taxon>Tenacibaculum finnmarkense</taxon>
    </lineage>
</organism>
<accession>A0A2I2M8D6</accession>
<gene>
    <name evidence="10" type="ORF">TNO010_220244</name>
</gene>
<dbReference type="SUPFAM" id="SSF116734">
    <property type="entry name" value="DNA methylase specificity domain"/>
    <property type="match status" value="1"/>
</dbReference>
<keyword evidence="7" id="KW-0238">DNA-binding</keyword>
<evidence type="ECO:0000256" key="7">
    <source>
        <dbReference type="ARBA" id="ARBA00023125"/>
    </source>
</evidence>
<dbReference type="Proteomes" id="UP000490060">
    <property type="component" value="Unassembled WGS sequence"/>
</dbReference>
<dbReference type="EMBL" id="OENE01000015">
    <property type="protein sequence ID" value="SOU88803.1"/>
    <property type="molecule type" value="Genomic_DNA"/>
</dbReference>
<dbReference type="SUPFAM" id="SSF55874">
    <property type="entry name" value="ATPase domain of HSP90 chaperone/DNA topoisomerase II/histidine kinase"/>
    <property type="match status" value="1"/>
</dbReference>